<feature type="domain" description="HD-GYP" evidence="2">
    <location>
        <begin position="33"/>
        <end position="228"/>
    </location>
</feature>
<dbReference type="InParanoid" id="A0A330L0T3"/>
<evidence type="ECO:0000313" key="4">
    <source>
        <dbReference type="Proteomes" id="UP000248168"/>
    </source>
</evidence>
<dbReference type="InterPro" id="IPR052020">
    <property type="entry name" value="Cyclic_di-GMP/3'3'-cGAMP_PDE"/>
</dbReference>
<reference evidence="4" key="1">
    <citation type="submission" date="2018-04" db="EMBL/GenBank/DDBJ databases">
        <authorList>
            <person name="Lucker S."/>
            <person name="Sakoula D."/>
        </authorList>
    </citation>
    <scope>NUCLEOTIDE SEQUENCE [LARGE SCALE GENOMIC DNA]</scope>
</reference>
<evidence type="ECO:0000259" key="2">
    <source>
        <dbReference type="PROSITE" id="PS51832"/>
    </source>
</evidence>
<dbReference type="CDD" id="cd00077">
    <property type="entry name" value="HDc"/>
    <property type="match status" value="1"/>
</dbReference>
<keyword evidence="4" id="KW-1185">Reference proteome</keyword>
<dbReference type="PROSITE" id="PS51832">
    <property type="entry name" value="HD_GYP"/>
    <property type="match status" value="1"/>
</dbReference>
<evidence type="ECO:0000256" key="1">
    <source>
        <dbReference type="SAM" id="MobiDB-lite"/>
    </source>
</evidence>
<dbReference type="Gene3D" id="1.10.3210.10">
    <property type="entry name" value="Hypothetical protein af1432"/>
    <property type="match status" value="1"/>
</dbReference>
<dbReference type="InterPro" id="IPR003607">
    <property type="entry name" value="HD/PDEase_dom"/>
</dbReference>
<dbReference type="InterPro" id="IPR037522">
    <property type="entry name" value="HD_GYP_dom"/>
</dbReference>
<name>A0A330L0T3_9BACT</name>
<dbReference type="PANTHER" id="PTHR45228:SF4">
    <property type="entry name" value="LIPOPROTEIN"/>
    <property type="match status" value="1"/>
</dbReference>
<dbReference type="EMBL" id="OUNR01000001">
    <property type="protein sequence ID" value="SPP63368.1"/>
    <property type="molecule type" value="Genomic_DNA"/>
</dbReference>
<proteinExistence type="predicted"/>
<sequence length="244" mass="26854">MTVETDTIVTTVRSRIVAMLSKIDGLRLPHRSRRDVESILVRQVTKEIDRALPWQAGHARHTADIALMIGRTAALDAEALHHLKLAAFLHDIGLLMLSPHLTNTRTALEPEAYVAVQQHARLGATVLEPFAFLQEASVLIAHHHERWDGSGYPYGIRGAYIPLGARILAIADAFDAIVVPDAPVRSLRNSIAMNILRVASGTQFDPQLVQLLDGCLSEGEHDQNSTLNSPRQFVASDRMKEDAS</sequence>
<dbReference type="Proteomes" id="UP000248168">
    <property type="component" value="Unassembled WGS sequence"/>
</dbReference>
<dbReference type="PANTHER" id="PTHR45228">
    <property type="entry name" value="CYCLIC DI-GMP PHOSPHODIESTERASE TM_0186-RELATED"/>
    <property type="match status" value="1"/>
</dbReference>
<feature type="region of interest" description="Disordered" evidence="1">
    <location>
        <begin position="220"/>
        <end position="244"/>
    </location>
</feature>
<dbReference type="AlphaFoldDB" id="A0A330L0T3"/>
<dbReference type="SUPFAM" id="SSF109604">
    <property type="entry name" value="HD-domain/PDEase-like"/>
    <property type="match status" value="1"/>
</dbReference>
<evidence type="ECO:0000313" key="3">
    <source>
        <dbReference type="EMBL" id="SPP63368.1"/>
    </source>
</evidence>
<protein>
    <recommendedName>
        <fullName evidence="2">HD-GYP domain-containing protein</fullName>
    </recommendedName>
</protein>
<organism evidence="3 4">
    <name type="scientific">Nitrospira lenta</name>
    <dbReference type="NCBI Taxonomy" id="1436998"/>
    <lineage>
        <taxon>Bacteria</taxon>
        <taxon>Pseudomonadati</taxon>
        <taxon>Nitrospirota</taxon>
        <taxon>Nitrospiria</taxon>
        <taxon>Nitrospirales</taxon>
        <taxon>Nitrospiraceae</taxon>
        <taxon>Nitrospira</taxon>
    </lineage>
</organism>
<gene>
    <name evidence="3" type="ORF">NITLEN_10454</name>
</gene>
<dbReference type="RefSeq" id="WP_181416582.1">
    <property type="nucleotide sequence ID" value="NZ_OUNR01000001.1"/>
</dbReference>
<dbReference type="Pfam" id="PF13487">
    <property type="entry name" value="HD_5"/>
    <property type="match status" value="1"/>
</dbReference>
<accession>A0A330L0T3</accession>